<dbReference type="EMBL" id="SJPU01000001">
    <property type="protein sequence ID" value="TWU18469.1"/>
    <property type="molecule type" value="Genomic_DNA"/>
</dbReference>
<evidence type="ECO:0000313" key="2">
    <source>
        <dbReference type="EMBL" id="TWU18469.1"/>
    </source>
</evidence>
<comment type="caution">
    <text evidence="2">The sequence shown here is derived from an EMBL/GenBank/DDBJ whole genome shotgun (WGS) entry which is preliminary data.</text>
</comment>
<feature type="region of interest" description="Disordered" evidence="1">
    <location>
        <begin position="332"/>
        <end position="391"/>
    </location>
</feature>
<evidence type="ECO:0000256" key="1">
    <source>
        <dbReference type="SAM" id="MobiDB-lite"/>
    </source>
</evidence>
<dbReference type="Proteomes" id="UP000319908">
    <property type="component" value="Unassembled WGS sequence"/>
</dbReference>
<organism evidence="2 3">
    <name type="scientific">Allorhodopirellula heiligendammensis</name>
    <dbReference type="NCBI Taxonomy" id="2714739"/>
    <lineage>
        <taxon>Bacteria</taxon>
        <taxon>Pseudomonadati</taxon>
        <taxon>Planctomycetota</taxon>
        <taxon>Planctomycetia</taxon>
        <taxon>Pirellulales</taxon>
        <taxon>Pirellulaceae</taxon>
        <taxon>Allorhodopirellula</taxon>
    </lineage>
</organism>
<gene>
    <name evidence="2" type="ORF">Poly21_06320</name>
</gene>
<name>A0A5C6C6Q8_9BACT</name>
<feature type="compositionally biased region" description="Polar residues" evidence="1">
    <location>
        <begin position="66"/>
        <end position="75"/>
    </location>
</feature>
<reference evidence="2 3" key="1">
    <citation type="journal article" date="2020" name="Antonie Van Leeuwenhoek">
        <title>Rhodopirellula heiligendammensis sp. nov., Rhodopirellula pilleata sp. nov., and Rhodopirellula solitaria sp. nov. isolated from natural or artificial marine surfaces in Northern Germany and California, USA, and emended description of the genus Rhodopirellula.</title>
        <authorList>
            <person name="Kallscheuer N."/>
            <person name="Wiegand S."/>
            <person name="Jogler M."/>
            <person name="Boedeker C."/>
            <person name="Peeters S.H."/>
            <person name="Rast P."/>
            <person name="Heuer A."/>
            <person name="Jetten M.S.M."/>
            <person name="Rohde M."/>
            <person name="Jogler C."/>
        </authorList>
    </citation>
    <scope>NUCLEOTIDE SEQUENCE [LARGE SCALE GENOMIC DNA]</scope>
    <source>
        <strain evidence="2 3">Poly21</strain>
    </source>
</reference>
<feature type="region of interest" description="Disordered" evidence="1">
    <location>
        <begin position="49"/>
        <end position="75"/>
    </location>
</feature>
<proteinExistence type="predicted"/>
<accession>A0A5C6C6Q8</accession>
<protein>
    <submittedName>
        <fullName evidence="2">Uncharacterized protein</fullName>
    </submittedName>
</protein>
<keyword evidence="3" id="KW-1185">Reference proteome</keyword>
<sequence length="391" mass="42323">MSRRFSHATGPWALPRDSRTPSRTDWAPPNRWAVGPFETDMLARDQGPQLRANSHSKETAMKKMNCKTTPTPRGSLSSSRLALVWAVVAHREQLPAGNARPVARSPQLVGSLGCVLLATVTGCTTLSTKDSMVDTKPATSIFDRMPWSKSKDGMPEPYPNPVKLAATWTPDTLTQVGRVPTRGFGARVFFYDEKSRPVPVEGTLRVHAFDEGKGKAKGQMPLVKRYEFTPEQFTRHFSNSDLGASYSVWIPWDAVGGDQTRVSLVASFTTAEGKTIQGSTSVVLLPGAKESAAESLAQRYSPDYRQWQAAASGSQPPTSGLTTTTIRREAASARSLPETALPSAGVPNWNVANSKSSNSLNVAMKSPTPEVKPADAKASFQTLPASSRTHR</sequence>
<feature type="compositionally biased region" description="Polar residues" evidence="1">
    <location>
        <begin position="379"/>
        <end position="391"/>
    </location>
</feature>
<feature type="compositionally biased region" description="Polar residues" evidence="1">
    <location>
        <begin position="350"/>
        <end position="361"/>
    </location>
</feature>
<dbReference type="AlphaFoldDB" id="A0A5C6C6Q8"/>
<feature type="region of interest" description="Disordered" evidence="1">
    <location>
        <begin position="1"/>
        <end position="30"/>
    </location>
</feature>
<evidence type="ECO:0000313" key="3">
    <source>
        <dbReference type="Proteomes" id="UP000319908"/>
    </source>
</evidence>